<dbReference type="EMBL" id="JANAVB010002394">
    <property type="protein sequence ID" value="KAJ6851266.1"/>
    <property type="molecule type" value="Genomic_DNA"/>
</dbReference>
<dbReference type="AlphaFoldDB" id="A0AAX6IDD0"/>
<evidence type="ECO:0000313" key="2">
    <source>
        <dbReference type="EMBL" id="KAJ6851266.1"/>
    </source>
</evidence>
<dbReference type="EMBL" id="JANAVB010015400">
    <property type="protein sequence ID" value="KAJ6833118.1"/>
    <property type="molecule type" value="Genomic_DNA"/>
</dbReference>
<reference evidence="2" key="1">
    <citation type="journal article" date="2023" name="GigaByte">
        <title>Genome assembly of the bearded iris, Iris pallida Lam.</title>
        <authorList>
            <person name="Bruccoleri R.E."/>
            <person name="Oakeley E.J."/>
            <person name="Faust A.M.E."/>
            <person name="Altorfer M."/>
            <person name="Dessus-Babus S."/>
            <person name="Burckhardt D."/>
            <person name="Oertli M."/>
            <person name="Naumann U."/>
            <person name="Petersen F."/>
            <person name="Wong J."/>
        </authorList>
    </citation>
    <scope>NUCLEOTIDE SEQUENCE</scope>
    <source>
        <strain evidence="2">GSM-AAB239-AS_SAM_17_03QT</strain>
    </source>
</reference>
<organism evidence="2 3">
    <name type="scientific">Iris pallida</name>
    <name type="common">Sweet iris</name>
    <dbReference type="NCBI Taxonomy" id="29817"/>
    <lineage>
        <taxon>Eukaryota</taxon>
        <taxon>Viridiplantae</taxon>
        <taxon>Streptophyta</taxon>
        <taxon>Embryophyta</taxon>
        <taxon>Tracheophyta</taxon>
        <taxon>Spermatophyta</taxon>
        <taxon>Magnoliopsida</taxon>
        <taxon>Liliopsida</taxon>
        <taxon>Asparagales</taxon>
        <taxon>Iridaceae</taxon>
        <taxon>Iridoideae</taxon>
        <taxon>Irideae</taxon>
        <taxon>Iris</taxon>
    </lineage>
</organism>
<evidence type="ECO:0000313" key="3">
    <source>
        <dbReference type="Proteomes" id="UP001140949"/>
    </source>
</evidence>
<name>A0AAX6IDD0_IRIPA</name>
<accession>A0AAX6IDD0</accession>
<reference evidence="2" key="2">
    <citation type="submission" date="2023-04" db="EMBL/GenBank/DDBJ databases">
        <authorList>
            <person name="Bruccoleri R.E."/>
            <person name="Oakeley E.J."/>
            <person name="Faust A.-M."/>
            <person name="Dessus-Babus S."/>
            <person name="Altorfer M."/>
            <person name="Burckhardt D."/>
            <person name="Oertli M."/>
            <person name="Naumann U."/>
            <person name="Petersen F."/>
            <person name="Wong J."/>
        </authorList>
    </citation>
    <scope>NUCLEOTIDE SEQUENCE</scope>
    <source>
        <strain evidence="2">GSM-AAB239-AS_SAM_17_03QT</strain>
        <tissue evidence="2">Leaf</tissue>
    </source>
</reference>
<protein>
    <submittedName>
        <fullName evidence="2">Uncharacterized protein</fullName>
    </submittedName>
</protein>
<evidence type="ECO:0000313" key="1">
    <source>
        <dbReference type="EMBL" id="KAJ6833118.1"/>
    </source>
</evidence>
<proteinExistence type="predicted"/>
<sequence length="55" mass="6395">MFGVTVYPKVDYSFIAALGITKYMLEFYSLTVLREAITLLWSRNSKHVSCCNYCF</sequence>
<comment type="caution">
    <text evidence="2">The sequence shown here is derived from an EMBL/GenBank/DDBJ whole genome shotgun (WGS) entry which is preliminary data.</text>
</comment>
<keyword evidence="3" id="KW-1185">Reference proteome</keyword>
<dbReference type="Proteomes" id="UP001140949">
    <property type="component" value="Unassembled WGS sequence"/>
</dbReference>
<gene>
    <name evidence="2" type="ORF">M6B38_261765</name>
    <name evidence="1" type="ORF">M6B38_340870</name>
</gene>